<dbReference type="InterPro" id="IPR045540">
    <property type="entry name" value="YegS/DAGK_C"/>
</dbReference>
<keyword evidence="6" id="KW-0067">ATP-binding</keyword>
<dbReference type="InterPro" id="IPR017438">
    <property type="entry name" value="ATP-NAD_kinase_N"/>
</dbReference>
<dbReference type="Gene3D" id="3.40.50.10330">
    <property type="entry name" value="Probable inorganic polyphosphate/atp-NAD kinase, domain 1"/>
    <property type="match status" value="1"/>
</dbReference>
<organism evidence="10 11">
    <name type="scientific">Enterococcus mundtii</name>
    <dbReference type="NCBI Taxonomy" id="53346"/>
    <lineage>
        <taxon>Bacteria</taxon>
        <taxon>Bacillati</taxon>
        <taxon>Bacillota</taxon>
        <taxon>Bacilli</taxon>
        <taxon>Lactobacillales</taxon>
        <taxon>Enterococcaceae</taxon>
        <taxon>Enterococcus</taxon>
    </lineage>
</organism>
<dbReference type="SUPFAM" id="SSF111331">
    <property type="entry name" value="NAD kinase/diacylglycerol kinase-like"/>
    <property type="match status" value="1"/>
</dbReference>
<evidence type="ECO:0000313" key="11">
    <source>
        <dbReference type="Proteomes" id="UP000509460"/>
    </source>
</evidence>
<evidence type="ECO:0000256" key="8">
    <source>
        <dbReference type="ARBA" id="ARBA00023264"/>
    </source>
</evidence>
<evidence type="ECO:0000256" key="7">
    <source>
        <dbReference type="ARBA" id="ARBA00023209"/>
    </source>
</evidence>
<evidence type="ECO:0000313" key="10">
    <source>
        <dbReference type="EMBL" id="BBM14383.1"/>
    </source>
</evidence>
<accession>A0AAI8R8T0</accession>
<dbReference type="Pfam" id="PF19279">
    <property type="entry name" value="YegS_C"/>
    <property type="match status" value="1"/>
</dbReference>
<keyword evidence="4" id="KW-0547">Nucleotide-binding</keyword>
<dbReference type="GO" id="GO:0008654">
    <property type="term" value="P:phospholipid biosynthetic process"/>
    <property type="evidence" value="ECO:0007669"/>
    <property type="project" value="UniProtKB-KW"/>
</dbReference>
<proteinExistence type="inferred from homology"/>
<dbReference type="GO" id="GO:0005524">
    <property type="term" value="F:ATP binding"/>
    <property type="evidence" value="ECO:0007669"/>
    <property type="project" value="UniProtKB-KW"/>
</dbReference>
<reference evidence="10 11" key="1">
    <citation type="submission" date="2019-07" db="EMBL/GenBank/DDBJ databases">
        <title>antibiotic susceptibility of plant-derived lactic acid bacteria.</title>
        <authorList>
            <person name="Sugiyama M."/>
            <person name="Noda M."/>
        </authorList>
    </citation>
    <scope>NUCLEOTIDE SEQUENCE [LARGE SCALE GENOMIC DNA]</scope>
    <source>
        <strain evidence="10 11">15-1A</strain>
    </source>
</reference>
<dbReference type="InterPro" id="IPR016064">
    <property type="entry name" value="NAD/diacylglycerol_kinase_sf"/>
</dbReference>
<gene>
    <name evidence="10" type="ORF">EM151A_1147</name>
</gene>
<dbReference type="InterPro" id="IPR005218">
    <property type="entry name" value="Diacylglycerol/lipid_kinase"/>
</dbReference>
<comment type="cofactor">
    <cofactor evidence="1">
        <name>Mg(2+)</name>
        <dbReference type="ChEBI" id="CHEBI:18420"/>
    </cofactor>
</comment>
<comment type="similarity">
    <text evidence="2">Belongs to the diacylglycerol/lipid kinase family.</text>
</comment>
<protein>
    <submittedName>
        <fullName evidence="10">Diacylglycerol kinase catalytic subunit</fullName>
    </submittedName>
</protein>
<evidence type="ECO:0000256" key="6">
    <source>
        <dbReference type="ARBA" id="ARBA00022840"/>
    </source>
</evidence>
<keyword evidence="7" id="KW-0443">Lipid metabolism</keyword>
<keyword evidence="8" id="KW-1208">Phospholipid metabolism</keyword>
<dbReference type="Gene3D" id="2.60.200.40">
    <property type="match status" value="1"/>
</dbReference>
<dbReference type="PANTHER" id="PTHR12358:SF54">
    <property type="entry name" value="SPHINGOSINE KINASE RELATED PROTEIN"/>
    <property type="match status" value="1"/>
</dbReference>
<keyword evidence="7" id="KW-0444">Lipid biosynthesis</keyword>
<dbReference type="InterPro" id="IPR050187">
    <property type="entry name" value="Lipid_Phosphate_FormReg"/>
</dbReference>
<dbReference type="InterPro" id="IPR001206">
    <property type="entry name" value="Diacylglycerol_kinase_cat_dom"/>
</dbReference>
<dbReference type="GO" id="GO:0016301">
    <property type="term" value="F:kinase activity"/>
    <property type="evidence" value="ECO:0007669"/>
    <property type="project" value="UniProtKB-KW"/>
</dbReference>
<keyword evidence="3" id="KW-0808">Transferase</keyword>
<evidence type="ECO:0000256" key="4">
    <source>
        <dbReference type="ARBA" id="ARBA00022741"/>
    </source>
</evidence>
<evidence type="ECO:0000256" key="2">
    <source>
        <dbReference type="ARBA" id="ARBA00005983"/>
    </source>
</evidence>
<dbReference type="Proteomes" id="UP000509460">
    <property type="component" value="Chromosome"/>
</dbReference>
<dbReference type="NCBIfam" id="TIGR00147">
    <property type="entry name" value="YegS/Rv2252/BmrU family lipid kinase"/>
    <property type="match status" value="1"/>
</dbReference>
<keyword evidence="7" id="KW-0594">Phospholipid biosynthesis</keyword>
<name>A0AAI8R8T0_ENTMU</name>
<feature type="domain" description="DAGKc" evidence="9">
    <location>
        <begin position="1"/>
        <end position="147"/>
    </location>
</feature>
<evidence type="ECO:0000256" key="5">
    <source>
        <dbReference type="ARBA" id="ARBA00022777"/>
    </source>
</evidence>
<dbReference type="AlphaFoldDB" id="A0AAI8R8T0"/>
<keyword evidence="5 10" id="KW-0418">Kinase</keyword>
<evidence type="ECO:0000259" key="9">
    <source>
        <dbReference type="PROSITE" id="PS50146"/>
    </source>
</evidence>
<dbReference type="PANTHER" id="PTHR12358">
    <property type="entry name" value="SPHINGOSINE KINASE"/>
    <property type="match status" value="1"/>
</dbReference>
<dbReference type="EMBL" id="AP019810">
    <property type="protein sequence ID" value="BBM14383.1"/>
    <property type="molecule type" value="Genomic_DNA"/>
</dbReference>
<dbReference type="Pfam" id="PF00781">
    <property type="entry name" value="DAGK_cat"/>
    <property type="match status" value="1"/>
</dbReference>
<dbReference type="PROSITE" id="PS50146">
    <property type="entry name" value="DAGK"/>
    <property type="match status" value="1"/>
</dbReference>
<evidence type="ECO:0000256" key="3">
    <source>
        <dbReference type="ARBA" id="ARBA00022679"/>
    </source>
</evidence>
<evidence type="ECO:0000256" key="1">
    <source>
        <dbReference type="ARBA" id="ARBA00001946"/>
    </source>
</evidence>
<dbReference type="SMART" id="SM00046">
    <property type="entry name" value="DAGKc"/>
    <property type="match status" value="1"/>
</dbReference>
<dbReference type="RefSeq" id="WP_178946521.1">
    <property type="nucleotide sequence ID" value="NZ_AP019810.1"/>
</dbReference>
<sequence>MNFHYHLLINQAAGSGNGKKTADKILPILDQKKLSYTVHYSEYKGHDALIAEHLAEDTLIEWEEDIDADTIGWYPLLIVIGGDGTLHQVLNTFHHLCVSFPVGFIPAGSGNDFARGIGLSRDPEKALETILATKEPQKINVLHYEEKVNDREGLALNNFGIGLDAAIVHTTNHSNAKKRLNKYNLGSLSYIFSLLYALFSQKGFPILVDIGGKRVNFKKAFLCTATNHPYFGGGVSIVPTADVTKPTIDFVVVERVNLFKIAWLLLLLLQKKQMHSKYFHHYTTSKLRIVSTIPQYGQEDGEDLEKQSFDLQLTNKTQLLWCEKIVMREEQSASLSVEVLQMEHLPFQ</sequence>